<gene>
    <name evidence="1" type="ORF">OLMES_5188</name>
</gene>
<name>A0A1Y0IF66_9GAMM</name>
<dbReference type="Proteomes" id="UP000196027">
    <property type="component" value="Chromosome"/>
</dbReference>
<dbReference type="KEGG" id="ome:OLMES_5188"/>
<dbReference type="EMBL" id="CP021425">
    <property type="protein sequence ID" value="ARU59172.1"/>
    <property type="molecule type" value="Genomic_DNA"/>
</dbReference>
<evidence type="ECO:0000313" key="1">
    <source>
        <dbReference type="EMBL" id="ARU59172.1"/>
    </source>
</evidence>
<dbReference type="RefSeq" id="WP_087463875.1">
    <property type="nucleotide sequence ID" value="NZ_CP021425.1"/>
</dbReference>
<sequence>MKKQISPRLGIDIGRVIIGPVVDGVADTSFLGNTLEKAMLTTPSPRAFESIACLVALFEGNAWLVSKCGPGVQQKTKAWLRHWRFHEHTGVPESHVRYCRERAHKAHHCKQLKITHFIDDRMDVLTHLRGLVPHLYLFGEQPKLRSIPDWLVHTKDWPAVTDQIKKAGDLGGRL</sequence>
<protein>
    <submittedName>
        <fullName evidence="1">Uncharacterized protein</fullName>
    </submittedName>
</protein>
<dbReference type="OrthoDB" id="3674144at2"/>
<dbReference type="AlphaFoldDB" id="A0A1Y0IF66"/>
<evidence type="ECO:0000313" key="2">
    <source>
        <dbReference type="Proteomes" id="UP000196027"/>
    </source>
</evidence>
<reference evidence="1 2" key="1">
    <citation type="submission" date="2017-05" db="EMBL/GenBank/DDBJ databases">
        <title>Genomic insights into alkan degradation activity of Oleiphilus messinensis.</title>
        <authorList>
            <person name="Kozyavkin S.A."/>
            <person name="Slesarev A.I."/>
            <person name="Golyshin P.N."/>
            <person name="Korzhenkov A."/>
            <person name="Golyshina O.N."/>
            <person name="Toshchakov S.V."/>
        </authorList>
    </citation>
    <scope>NUCLEOTIDE SEQUENCE [LARGE SCALE GENOMIC DNA]</scope>
    <source>
        <strain evidence="1 2">ME102</strain>
    </source>
</reference>
<organism evidence="1 2">
    <name type="scientific">Oleiphilus messinensis</name>
    <dbReference type="NCBI Taxonomy" id="141451"/>
    <lineage>
        <taxon>Bacteria</taxon>
        <taxon>Pseudomonadati</taxon>
        <taxon>Pseudomonadota</taxon>
        <taxon>Gammaproteobacteria</taxon>
        <taxon>Oceanospirillales</taxon>
        <taxon>Oleiphilaceae</taxon>
        <taxon>Oleiphilus</taxon>
    </lineage>
</organism>
<accession>A0A1Y0IF66</accession>
<proteinExistence type="predicted"/>
<keyword evidence="2" id="KW-1185">Reference proteome</keyword>